<gene>
    <name evidence="2" type="ORF">D777_01741</name>
</gene>
<accession>A0A072N2E0</accession>
<sequence length="223" mass="24248">MDIMVLGATGLTGSLVVKGLLARPEVKRVIVLLRTPLDVEHSKLDQRVVNFEELDQSPDLFAVDGLVCCLGTTIKKAGSQETFRKVDFGYPLTAAKLAREQGARSMILMSAIGASSDSTIFYNRVKGELEDAVRALGFPYLSIYHPSLLLGDRHENRTGEALGQKAMPLVNRFLVGPLDKYRAIDAETVAGAMVNEICGLASETAAEQVLQIRQYPEIVALAE</sequence>
<name>A0A072N2E0_9GAMM</name>
<dbReference type="RefSeq" id="WP_036130280.1">
    <property type="nucleotide sequence ID" value="NZ_ANIE01000005.1"/>
</dbReference>
<dbReference type="AlphaFoldDB" id="A0A072N2E0"/>
<dbReference type="Pfam" id="PF13460">
    <property type="entry name" value="NAD_binding_10"/>
    <property type="match status" value="1"/>
</dbReference>
<reference evidence="2 3" key="1">
    <citation type="submission" date="2012-12" db="EMBL/GenBank/DDBJ databases">
        <title>Genome assembly of Marinobacter sp. AK21.</title>
        <authorList>
            <person name="Khatri I."/>
            <person name="Kumar R."/>
            <person name="Vaidya B."/>
            <person name="Subramanian S."/>
            <person name="Pinnaka A."/>
        </authorList>
    </citation>
    <scope>NUCLEOTIDE SEQUENCE [LARGE SCALE GENOMIC DNA]</scope>
    <source>
        <strain evidence="2 3">AK21</strain>
    </source>
</reference>
<feature type="domain" description="NAD(P)-binding" evidence="1">
    <location>
        <begin position="7"/>
        <end position="161"/>
    </location>
</feature>
<dbReference type="InterPro" id="IPR036291">
    <property type="entry name" value="NAD(P)-bd_dom_sf"/>
</dbReference>
<organism evidence="2 3">
    <name type="scientific">Marinobacter nitratireducens</name>
    <dbReference type="NCBI Taxonomy" id="1137280"/>
    <lineage>
        <taxon>Bacteria</taxon>
        <taxon>Pseudomonadati</taxon>
        <taxon>Pseudomonadota</taxon>
        <taxon>Gammaproteobacteria</taxon>
        <taxon>Pseudomonadales</taxon>
        <taxon>Marinobacteraceae</taxon>
        <taxon>Marinobacter</taxon>
    </lineage>
</organism>
<dbReference type="Gene3D" id="3.40.50.720">
    <property type="entry name" value="NAD(P)-binding Rossmann-like Domain"/>
    <property type="match status" value="1"/>
</dbReference>
<dbReference type="InterPro" id="IPR016040">
    <property type="entry name" value="NAD(P)-bd_dom"/>
</dbReference>
<dbReference type="PANTHER" id="PTHR14097">
    <property type="entry name" value="OXIDOREDUCTASE HTATIP2"/>
    <property type="match status" value="1"/>
</dbReference>
<dbReference type="PATRIC" id="fig|1137280.3.peg.1556"/>
<dbReference type="EMBL" id="ANIE01000005">
    <property type="protein sequence ID" value="KEF31392.1"/>
    <property type="molecule type" value="Genomic_DNA"/>
</dbReference>
<dbReference type="SUPFAM" id="SSF51735">
    <property type="entry name" value="NAD(P)-binding Rossmann-fold domains"/>
    <property type="match status" value="1"/>
</dbReference>
<keyword evidence="3" id="KW-1185">Reference proteome</keyword>
<protein>
    <submittedName>
        <fullName evidence="2">Oxidoreductase</fullName>
    </submittedName>
</protein>
<dbReference type="PANTHER" id="PTHR14097:SF7">
    <property type="entry name" value="OXIDOREDUCTASE HTATIP2"/>
    <property type="match status" value="1"/>
</dbReference>
<comment type="caution">
    <text evidence="2">The sequence shown here is derived from an EMBL/GenBank/DDBJ whole genome shotgun (WGS) entry which is preliminary data.</text>
</comment>
<evidence type="ECO:0000313" key="2">
    <source>
        <dbReference type="EMBL" id="KEF31392.1"/>
    </source>
</evidence>
<dbReference type="OrthoDB" id="9798632at2"/>
<dbReference type="Proteomes" id="UP000035057">
    <property type="component" value="Unassembled WGS sequence"/>
</dbReference>
<evidence type="ECO:0000259" key="1">
    <source>
        <dbReference type="Pfam" id="PF13460"/>
    </source>
</evidence>
<dbReference type="STRING" id="1137280.D777_01741"/>
<evidence type="ECO:0000313" key="3">
    <source>
        <dbReference type="Proteomes" id="UP000035057"/>
    </source>
</evidence>
<proteinExistence type="predicted"/>